<evidence type="ECO:0000259" key="2">
    <source>
        <dbReference type="PROSITE" id="PS50206"/>
    </source>
</evidence>
<organism evidence="3 4">
    <name type="scientific">Bathycoccus prasinos</name>
    <dbReference type="NCBI Taxonomy" id="41875"/>
    <lineage>
        <taxon>Eukaryota</taxon>
        <taxon>Viridiplantae</taxon>
        <taxon>Chlorophyta</taxon>
        <taxon>Mamiellophyceae</taxon>
        <taxon>Mamiellales</taxon>
        <taxon>Bathycoccaceae</taxon>
        <taxon>Bathycoccus</taxon>
    </lineage>
</organism>
<dbReference type="AlphaFoldDB" id="K8EQQ0"/>
<dbReference type="OrthoDB" id="566238at2759"/>
<feature type="domain" description="Rhodanese" evidence="2">
    <location>
        <begin position="94"/>
        <end position="196"/>
    </location>
</feature>
<dbReference type="GO" id="GO:0003824">
    <property type="term" value="F:catalytic activity"/>
    <property type="evidence" value="ECO:0007669"/>
    <property type="project" value="InterPro"/>
</dbReference>
<dbReference type="STRING" id="41875.K8EQQ0"/>
<dbReference type="Gene3D" id="3.40.250.10">
    <property type="entry name" value="Rhodanese-like domain"/>
    <property type="match status" value="1"/>
</dbReference>
<dbReference type="SUPFAM" id="SSF52821">
    <property type="entry name" value="Rhodanese/Cell cycle control phosphatase"/>
    <property type="match status" value="1"/>
</dbReference>
<dbReference type="InterPro" id="IPR001763">
    <property type="entry name" value="Rhodanese-like_dom"/>
</dbReference>
<keyword evidence="4" id="KW-1185">Reference proteome</keyword>
<dbReference type="InterPro" id="IPR044684">
    <property type="entry name" value="STR17/STR18/HARC1-like"/>
</dbReference>
<reference evidence="3 4" key="1">
    <citation type="submission" date="2011-10" db="EMBL/GenBank/DDBJ databases">
        <authorList>
            <person name="Genoscope - CEA"/>
        </authorList>
    </citation>
    <scope>NUCLEOTIDE SEQUENCE [LARGE SCALE GENOMIC DNA]</scope>
    <source>
        <strain evidence="3 4">RCC 1105</strain>
    </source>
</reference>
<dbReference type="RefSeq" id="XP_007508257.1">
    <property type="nucleotide sequence ID" value="XM_007508195.1"/>
</dbReference>
<feature type="region of interest" description="Disordered" evidence="1">
    <location>
        <begin position="1"/>
        <end position="23"/>
    </location>
</feature>
<dbReference type="InterPro" id="IPR036873">
    <property type="entry name" value="Rhodanese-like_dom_sf"/>
</dbReference>
<accession>K8EQQ0</accession>
<dbReference type="PANTHER" id="PTHR44542:SF14">
    <property type="entry name" value="PROTEIN HIGH ARSENIC CONTENT 1, MITOCHONDRIAL-RELATED"/>
    <property type="match status" value="1"/>
</dbReference>
<dbReference type="CDD" id="cd00158">
    <property type="entry name" value="RHOD"/>
    <property type="match status" value="1"/>
</dbReference>
<dbReference type="Pfam" id="PF00581">
    <property type="entry name" value="Rhodanese"/>
    <property type="match status" value="1"/>
</dbReference>
<dbReference type="GeneID" id="19010919"/>
<dbReference type="KEGG" id="bpg:Bathy17g00350"/>
<sequence>MSLTVAKPSSLASANSAPSANKATPVALVKAPRLHRNQTSAIVSSLNDGAQTTARGRRRPRVKAFARNHAVVVRASSSDASFEKDIDPAKLLMERQQFLFVDMRTEKMYEKEHIVKPPRQTVNVPYDGTDTIEQFTEKLKNKYINPSSAKLLLACADGTIACQVAEKMQKEFGYEQIFGVKGGYDGWMVKWTPSGRKRPPKGKFVATGRESLKSGLDLDPEVAATYEENWGNPEASFAANSNQLKKDD</sequence>
<proteinExistence type="predicted"/>
<name>K8EQQ0_9CHLO</name>
<dbReference type="PANTHER" id="PTHR44542">
    <property type="entry name" value="THIOSULFATE SULFURTRANSFERASE 18"/>
    <property type="match status" value="1"/>
</dbReference>
<dbReference type="Proteomes" id="UP000198341">
    <property type="component" value="Chromosome 17"/>
</dbReference>
<evidence type="ECO:0000313" key="4">
    <source>
        <dbReference type="Proteomes" id="UP000198341"/>
    </source>
</evidence>
<evidence type="ECO:0000313" key="3">
    <source>
        <dbReference type="EMBL" id="CCO20361.1"/>
    </source>
</evidence>
<protein>
    <recommendedName>
        <fullName evidence="2">Rhodanese domain-containing protein</fullName>
    </recommendedName>
</protein>
<evidence type="ECO:0000256" key="1">
    <source>
        <dbReference type="SAM" id="MobiDB-lite"/>
    </source>
</evidence>
<gene>
    <name evidence="3" type="ordered locus">Bathy17g00350</name>
</gene>
<dbReference type="PROSITE" id="PS50206">
    <property type="entry name" value="RHODANESE_3"/>
    <property type="match status" value="1"/>
</dbReference>
<dbReference type="EMBL" id="FO082262">
    <property type="protein sequence ID" value="CCO20361.1"/>
    <property type="molecule type" value="Genomic_DNA"/>
</dbReference>